<name>A0A1M6QNU6_9CLOT</name>
<evidence type="ECO:0000256" key="2">
    <source>
        <dbReference type="ARBA" id="ARBA00022729"/>
    </source>
</evidence>
<evidence type="ECO:0000256" key="6">
    <source>
        <dbReference type="PIRNR" id="PIRNR002854"/>
    </source>
</evidence>
<keyword evidence="5 6" id="KW-0449">Lipoprotein</keyword>
<protein>
    <recommendedName>
        <fullName evidence="6">Lipoprotein</fullName>
    </recommendedName>
</protein>
<evidence type="ECO:0000313" key="9">
    <source>
        <dbReference type="Proteomes" id="UP000183952"/>
    </source>
</evidence>
<dbReference type="PIRSF" id="PIRSF002854">
    <property type="entry name" value="MetQ"/>
    <property type="match status" value="1"/>
</dbReference>
<dbReference type="SUPFAM" id="SSF53850">
    <property type="entry name" value="Periplasmic binding protein-like II"/>
    <property type="match status" value="1"/>
</dbReference>
<reference evidence="8 9" key="1">
    <citation type="submission" date="2016-11" db="EMBL/GenBank/DDBJ databases">
        <authorList>
            <person name="Jaros S."/>
            <person name="Januszkiewicz K."/>
            <person name="Wedrychowicz H."/>
        </authorList>
    </citation>
    <scope>NUCLEOTIDE SEQUENCE [LARGE SCALE GENOMIC DNA]</scope>
    <source>
        <strain evidence="8 9">DSM 3090</strain>
    </source>
</reference>
<proteinExistence type="inferred from homology"/>
<accession>A0A1M6QNU6</accession>
<dbReference type="InterPro" id="IPR004872">
    <property type="entry name" value="Lipoprotein_NlpA"/>
</dbReference>
<dbReference type="Proteomes" id="UP000183952">
    <property type="component" value="Unassembled WGS sequence"/>
</dbReference>
<evidence type="ECO:0000313" key="8">
    <source>
        <dbReference type="EMBL" id="SHK21763.1"/>
    </source>
</evidence>
<dbReference type="PANTHER" id="PTHR30429">
    <property type="entry name" value="D-METHIONINE-BINDING LIPOPROTEIN METQ"/>
    <property type="match status" value="1"/>
</dbReference>
<feature type="lipid moiety-binding region" description="S-diacylglycerol cysteine" evidence="7">
    <location>
        <position position="24"/>
    </location>
</feature>
<evidence type="ECO:0000256" key="4">
    <source>
        <dbReference type="ARBA" id="ARBA00023139"/>
    </source>
</evidence>
<dbReference type="STRING" id="1121331.SAMN02745248_02071"/>
<evidence type="ECO:0000256" key="3">
    <source>
        <dbReference type="ARBA" id="ARBA00023136"/>
    </source>
</evidence>
<dbReference type="Pfam" id="PF03180">
    <property type="entry name" value="Lipoprotein_9"/>
    <property type="match status" value="1"/>
</dbReference>
<keyword evidence="2" id="KW-0732">Signal</keyword>
<dbReference type="RefSeq" id="WP_072904010.1">
    <property type="nucleotide sequence ID" value="NZ_FRAD01000017.1"/>
</dbReference>
<evidence type="ECO:0000256" key="7">
    <source>
        <dbReference type="PIRSR" id="PIRSR002854-1"/>
    </source>
</evidence>
<evidence type="ECO:0000256" key="1">
    <source>
        <dbReference type="ARBA" id="ARBA00004635"/>
    </source>
</evidence>
<keyword evidence="9" id="KW-1185">Reference proteome</keyword>
<comment type="subcellular location">
    <subcellularLocation>
        <location evidence="1">Membrane</location>
        <topology evidence="1">Lipid-anchor</topology>
    </subcellularLocation>
</comment>
<dbReference type="AlphaFoldDB" id="A0A1M6QNU6"/>
<dbReference type="GO" id="GO:0016020">
    <property type="term" value="C:membrane"/>
    <property type="evidence" value="ECO:0007669"/>
    <property type="project" value="UniProtKB-SubCell"/>
</dbReference>
<dbReference type="OrthoDB" id="9812878at2"/>
<sequence length="267" mass="30054">MKKSIKLLINLAVATLLTLNITGCNNKPNDKTIVVGASPIPHKEILQAAKPLLEKQGYTLEITEFQDYSMPNTALKEKSLDANFFQHVPFLEKQKAERNYDFEYTAKIHIEPLGIYSRKVSTLEEISDGSEITIPNDETNRGRALKLLENTKLIKLKEGVKNPTIKDIEENRKNLVITEIEAAQLPRTLEEVSAAIINTNYALIAKLNPVENALALEEKDSPYANVLVCRREDMSSEKIKALTKALTSNEVKKFIEDKYKGIIVPTF</sequence>
<keyword evidence="4" id="KW-0564">Palmitate</keyword>
<comment type="similarity">
    <text evidence="6">Belongs to the nlpA lipoprotein family.</text>
</comment>
<dbReference type="EMBL" id="FRAD01000017">
    <property type="protein sequence ID" value="SHK21763.1"/>
    <property type="molecule type" value="Genomic_DNA"/>
</dbReference>
<organism evidence="8 9">
    <name type="scientific">Hathewaya proteolytica DSM 3090</name>
    <dbReference type="NCBI Taxonomy" id="1121331"/>
    <lineage>
        <taxon>Bacteria</taxon>
        <taxon>Bacillati</taxon>
        <taxon>Bacillota</taxon>
        <taxon>Clostridia</taxon>
        <taxon>Eubacteriales</taxon>
        <taxon>Clostridiaceae</taxon>
        <taxon>Hathewaya</taxon>
    </lineage>
</organism>
<gene>
    <name evidence="8" type="ORF">SAMN02745248_02071</name>
</gene>
<keyword evidence="3" id="KW-0472">Membrane</keyword>
<dbReference type="CDD" id="cd13597">
    <property type="entry name" value="PBP2_lipoprotein_Tp32"/>
    <property type="match status" value="1"/>
</dbReference>
<dbReference type="Gene3D" id="3.40.190.10">
    <property type="entry name" value="Periplasmic binding protein-like II"/>
    <property type="match status" value="2"/>
</dbReference>
<evidence type="ECO:0000256" key="5">
    <source>
        <dbReference type="ARBA" id="ARBA00023288"/>
    </source>
</evidence>
<dbReference type="PANTHER" id="PTHR30429:SF0">
    <property type="entry name" value="METHIONINE-BINDING LIPOPROTEIN METQ"/>
    <property type="match status" value="1"/>
</dbReference>